<dbReference type="InterPro" id="IPR036291">
    <property type="entry name" value="NAD(P)-bd_dom_sf"/>
</dbReference>
<sequence>MQAILVHEHGDSNVLRWENVPDPTAPGPHEVLVRHRAVGLNFIDIYFRTGLYPPPSLPFTPGVEAVGVVEAIGEHVQDLQPGDRVGYVYPTPGAYCERRTLPAERLVRIPDDIDDQTAAAMLLKGMTAQILLRRTFPVAPGHTVLVHAAAGGVGSLLCQAAKHLGATVIGTVGSAAKAEQARANGCDHPIDYRQDDFVEATRALTHGRGVDVVYDSVGQATFERSLDCLKPLGTMVSFGQSSGAIAPFNIGLLAGKGSLYLTRPSLFTYIAERQALEASAAELIDWVRQGVLTIPVNQTYPLASAAQAQDALEQRLTTGATVLLCE</sequence>
<evidence type="ECO:0000256" key="2">
    <source>
        <dbReference type="ARBA" id="ARBA00022857"/>
    </source>
</evidence>
<dbReference type="InterPro" id="IPR002364">
    <property type="entry name" value="Quin_OxRdtase/zeta-crystal_CS"/>
</dbReference>
<proteinExistence type="inferred from homology"/>
<dbReference type="AlphaFoldDB" id="A0A3E0WR00"/>
<dbReference type="GO" id="GO:0008270">
    <property type="term" value="F:zinc ion binding"/>
    <property type="evidence" value="ECO:0007669"/>
    <property type="project" value="InterPro"/>
</dbReference>
<dbReference type="Pfam" id="PF00107">
    <property type="entry name" value="ADH_zinc_N"/>
    <property type="match status" value="1"/>
</dbReference>
<evidence type="ECO:0000256" key="1">
    <source>
        <dbReference type="ARBA" id="ARBA00010371"/>
    </source>
</evidence>
<dbReference type="Gene3D" id="3.40.50.720">
    <property type="entry name" value="NAD(P)-binding Rossmann-like Domain"/>
    <property type="match status" value="1"/>
</dbReference>
<comment type="caution">
    <text evidence="7">The sequence shown here is derived from an EMBL/GenBank/DDBJ whole genome shotgun (WGS) entry which is preliminary data.</text>
</comment>
<dbReference type="NCBIfam" id="NF008024">
    <property type="entry name" value="PRK10754.1"/>
    <property type="match status" value="1"/>
</dbReference>
<feature type="domain" description="Enoyl reductase (ER)" evidence="6">
    <location>
        <begin position="10"/>
        <end position="323"/>
    </location>
</feature>
<dbReference type="SUPFAM" id="SSF51735">
    <property type="entry name" value="NAD(P)-binding Rossmann-fold domains"/>
    <property type="match status" value="1"/>
</dbReference>
<dbReference type="FunFam" id="3.40.50.720:FF:000053">
    <property type="entry name" value="Quinone oxidoreductase 1"/>
    <property type="match status" value="1"/>
</dbReference>
<keyword evidence="8" id="KW-1185">Reference proteome</keyword>
<keyword evidence="2" id="KW-0521">NADP</keyword>
<dbReference type="Proteomes" id="UP000256763">
    <property type="component" value="Unassembled WGS sequence"/>
</dbReference>
<dbReference type="CDD" id="cd05286">
    <property type="entry name" value="QOR2"/>
    <property type="match status" value="1"/>
</dbReference>
<dbReference type="InterPro" id="IPR013154">
    <property type="entry name" value="ADH-like_N"/>
</dbReference>
<dbReference type="PANTHER" id="PTHR48106:SF13">
    <property type="entry name" value="QUINONE OXIDOREDUCTASE-RELATED"/>
    <property type="match status" value="1"/>
</dbReference>
<organism evidence="7 8">
    <name type="scientific">Alkalilimnicola ehrlichii</name>
    <dbReference type="NCBI Taxonomy" id="351052"/>
    <lineage>
        <taxon>Bacteria</taxon>
        <taxon>Pseudomonadati</taxon>
        <taxon>Pseudomonadota</taxon>
        <taxon>Gammaproteobacteria</taxon>
        <taxon>Chromatiales</taxon>
        <taxon>Ectothiorhodospiraceae</taxon>
        <taxon>Alkalilimnicola</taxon>
    </lineage>
</organism>
<dbReference type="SMART" id="SM00829">
    <property type="entry name" value="PKS_ER"/>
    <property type="match status" value="1"/>
</dbReference>
<comment type="catalytic activity">
    <reaction evidence="5">
        <text>2 a quinone + NADPH + H(+) = 2 a 1,4-benzosemiquinone + NADP(+)</text>
        <dbReference type="Rhea" id="RHEA:14269"/>
        <dbReference type="ChEBI" id="CHEBI:15378"/>
        <dbReference type="ChEBI" id="CHEBI:57783"/>
        <dbReference type="ChEBI" id="CHEBI:58349"/>
        <dbReference type="ChEBI" id="CHEBI:132124"/>
        <dbReference type="ChEBI" id="CHEBI:134225"/>
        <dbReference type="EC" id="1.6.5.5"/>
    </reaction>
</comment>
<dbReference type="EC" id="1.6.5.5" evidence="4"/>
<dbReference type="GO" id="GO:0003960">
    <property type="term" value="F:quinone reductase (NADPH) activity"/>
    <property type="evidence" value="ECO:0007669"/>
    <property type="project" value="UniProtKB-EC"/>
</dbReference>
<name>A0A3E0WR00_9GAMM</name>
<evidence type="ECO:0000313" key="7">
    <source>
        <dbReference type="EMBL" id="RFA35390.1"/>
    </source>
</evidence>
<dbReference type="InterPro" id="IPR011032">
    <property type="entry name" value="GroES-like_sf"/>
</dbReference>
<dbReference type="GO" id="GO:0035925">
    <property type="term" value="F:mRNA 3'-UTR AU-rich region binding"/>
    <property type="evidence" value="ECO:0007669"/>
    <property type="project" value="TreeGrafter"/>
</dbReference>
<dbReference type="EMBL" id="NFZW01000012">
    <property type="protein sequence ID" value="RFA35390.1"/>
    <property type="molecule type" value="Genomic_DNA"/>
</dbReference>
<dbReference type="PROSITE" id="PS01162">
    <property type="entry name" value="QOR_ZETA_CRYSTAL"/>
    <property type="match status" value="1"/>
</dbReference>
<dbReference type="OrthoDB" id="9785812at2"/>
<protein>
    <recommendedName>
        <fullName evidence="4">NADPH:quinone reductase</fullName>
        <ecNumber evidence="4">1.6.5.5</ecNumber>
    </recommendedName>
</protein>
<accession>A0A3E0WR00</accession>
<evidence type="ECO:0000256" key="4">
    <source>
        <dbReference type="ARBA" id="ARBA00038919"/>
    </source>
</evidence>
<dbReference type="InterPro" id="IPR020843">
    <property type="entry name" value="ER"/>
</dbReference>
<reference evidence="8" key="1">
    <citation type="submission" date="2017-05" db="EMBL/GenBank/DDBJ databases">
        <authorList>
            <person name="Sharma S."/>
            <person name="Sidhu C."/>
            <person name="Pinnaka A.K."/>
        </authorList>
    </citation>
    <scope>NUCLEOTIDE SEQUENCE [LARGE SCALE GENOMIC DNA]</scope>
    <source>
        <strain evidence="8">AK93</strain>
    </source>
</reference>
<dbReference type="Pfam" id="PF08240">
    <property type="entry name" value="ADH_N"/>
    <property type="match status" value="1"/>
</dbReference>
<keyword evidence="3" id="KW-0560">Oxidoreductase</keyword>
<dbReference type="PANTHER" id="PTHR48106">
    <property type="entry name" value="QUINONE OXIDOREDUCTASE PIG3-RELATED"/>
    <property type="match status" value="1"/>
</dbReference>
<evidence type="ECO:0000259" key="6">
    <source>
        <dbReference type="SMART" id="SM00829"/>
    </source>
</evidence>
<dbReference type="InterPro" id="IPR047618">
    <property type="entry name" value="QOR-like"/>
</dbReference>
<comment type="similarity">
    <text evidence="1">Belongs to the zinc-containing alcohol dehydrogenase family. Quinone oxidoreductase subfamily.</text>
</comment>
<evidence type="ECO:0000256" key="3">
    <source>
        <dbReference type="ARBA" id="ARBA00023002"/>
    </source>
</evidence>
<dbReference type="GO" id="GO:0005829">
    <property type="term" value="C:cytosol"/>
    <property type="evidence" value="ECO:0007669"/>
    <property type="project" value="TreeGrafter"/>
</dbReference>
<dbReference type="Gene3D" id="3.90.180.10">
    <property type="entry name" value="Medium-chain alcohol dehydrogenases, catalytic domain"/>
    <property type="match status" value="1"/>
</dbReference>
<dbReference type="RefSeq" id="WP_116303111.1">
    <property type="nucleotide sequence ID" value="NZ_NFZV01000017.1"/>
</dbReference>
<dbReference type="GO" id="GO:0070402">
    <property type="term" value="F:NADPH binding"/>
    <property type="evidence" value="ECO:0007669"/>
    <property type="project" value="TreeGrafter"/>
</dbReference>
<evidence type="ECO:0000313" key="8">
    <source>
        <dbReference type="Proteomes" id="UP000256763"/>
    </source>
</evidence>
<dbReference type="SUPFAM" id="SSF50129">
    <property type="entry name" value="GroES-like"/>
    <property type="match status" value="1"/>
</dbReference>
<gene>
    <name evidence="7" type="ORF">CAL65_12995</name>
</gene>
<dbReference type="InterPro" id="IPR013149">
    <property type="entry name" value="ADH-like_C"/>
</dbReference>
<evidence type="ECO:0000256" key="5">
    <source>
        <dbReference type="ARBA" id="ARBA00048980"/>
    </source>
</evidence>